<dbReference type="InterPro" id="IPR005151">
    <property type="entry name" value="Tail-specific_protease"/>
</dbReference>
<proteinExistence type="predicted"/>
<dbReference type="GO" id="GO:0008236">
    <property type="term" value="F:serine-type peptidase activity"/>
    <property type="evidence" value="ECO:0007669"/>
    <property type="project" value="InterPro"/>
</dbReference>
<dbReference type="PANTHER" id="PTHR11261:SF3">
    <property type="entry name" value="RETINOL-BINDING PROTEIN 3"/>
    <property type="match status" value="1"/>
</dbReference>
<comment type="caution">
    <text evidence="3">The sequence shown here is derived from an EMBL/GenBank/DDBJ whole genome shotgun (WGS) entry which is preliminary data.</text>
</comment>
<accession>A0A8J6PCT0</accession>
<dbReference type="Gene3D" id="3.90.226.10">
    <property type="entry name" value="2-enoyl-CoA Hydratase, Chain A, domain 1"/>
    <property type="match status" value="1"/>
</dbReference>
<dbReference type="Pfam" id="PF03572">
    <property type="entry name" value="Peptidase_S41"/>
    <property type="match status" value="1"/>
</dbReference>
<keyword evidence="4" id="KW-1185">Reference proteome</keyword>
<evidence type="ECO:0000313" key="4">
    <source>
        <dbReference type="Proteomes" id="UP000652681"/>
    </source>
</evidence>
<sequence length="309" mass="34894">MKTNVRIFLLVFSSFSLFAQEKKQLTNPETDAFINQLSANLQQTYFNAEKAKELSTVLKQKLKKKELYNIPRDSLTKKLTLLLQEKTNDIHFYVGQHVPEKQRPKQYFNGGFTEVKIMDNNIGYIKWDRCIADDAAFKKIKSALVFLEGVDYLIIDISTNPGGDGRSGGFINQHLYADPAYQNLLLKKCVGEESWYQSEVPYNYSDAPKFYSTPVYIITSGNTGSAAEYFAFIAQETGRATILGTTTAGAGNPVTMVTMDDFFVYIPVCEIKTQDGKSIEAKGVVPDVLLSSDNWLDETINYIIRQKNK</sequence>
<feature type="chain" id="PRO_5035294711" evidence="1">
    <location>
        <begin position="20"/>
        <end position="309"/>
    </location>
</feature>
<dbReference type="EMBL" id="JACVEL010000005">
    <property type="protein sequence ID" value="MBC9812627.1"/>
    <property type="molecule type" value="Genomic_DNA"/>
</dbReference>
<reference evidence="3" key="1">
    <citation type="submission" date="2020-09" db="EMBL/GenBank/DDBJ databases">
        <title>Taishania pollutisoli gen. nov., sp. nov., Isolated from Tetrabromobisphenol A-Contaminated Soil.</title>
        <authorList>
            <person name="Chen Q."/>
        </authorList>
    </citation>
    <scope>NUCLEOTIDE SEQUENCE</scope>
    <source>
        <strain evidence="3">CZZ-1</strain>
    </source>
</reference>
<dbReference type="RefSeq" id="WP_216714097.1">
    <property type="nucleotide sequence ID" value="NZ_JACVEL010000005.1"/>
</dbReference>
<dbReference type="AlphaFoldDB" id="A0A8J6PCT0"/>
<feature type="domain" description="Tail specific protease" evidence="2">
    <location>
        <begin position="87"/>
        <end position="291"/>
    </location>
</feature>
<feature type="signal peptide" evidence="1">
    <location>
        <begin position="1"/>
        <end position="19"/>
    </location>
</feature>
<dbReference type="SUPFAM" id="SSF52096">
    <property type="entry name" value="ClpP/crotonase"/>
    <property type="match status" value="1"/>
</dbReference>
<dbReference type="PANTHER" id="PTHR11261">
    <property type="entry name" value="INTERPHOTORECEPTOR RETINOID-BINDING PROTEIN"/>
    <property type="match status" value="1"/>
</dbReference>
<organism evidence="3 4">
    <name type="scientific">Taishania pollutisoli</name>
    <dbReference type="NCBI Taxonomy" id="2766479"/>
    <lineage>
        <taxon>Bacteria</taxon>
        <taxon>Pseudomonadati</taxon>
        <taxon>Bacteroidota</taxon>
        <taxon>Flavobacteriia</taxon>
        <taxon>Flavobacteriales</taxon>
        <taxon>Crocinitomicaceae</taxon>
        <taxon>Taishania</taxon>
    </lineage>
</organism>
<dbReference type="SMART" id="SM00245">
    <property type="entry name" value="TSPc"/>
    <property type="match status" value="1"/>
</dbReference>
<dbReference type="Proteomes" id="UP000652681">
    <property type="component" value="Unassembled WGS sequence"/>
</dbReference>
<dbReference type="GO" id="GO:0006508">
    <property type="term" value="P:proteolysis"/>
    <property type="evidence" value="ECO:0007669"/>
    <property type="project" value="InterPro"/>
</dbReference>
<keyword evidence="1" id="KW-0732">Signal</keyword>
<evidence type="ECO:0000256" key="1">
    <source>
        <dbReference type="SAM" id="SignalP"/>
    </source>
</evidence>
<dbReference type="InterPro" id="IPR029045">
    <property type="entry name" value="ClpP/crotonase-like_dom_sf"/>
</dbReference>
<evidence type="ECO:0000313" key="3">
    <source>
        <dbReference type="EMBL" id="MBC9812627.1"/>
    </source>
</evidence>
<evidence type="ECO:0000259" key="2">
    <source>
        <dbReference type="SMART" id="SM00245"/>
    </source>
</evidence>
<dbReference type="CDD" id="cd07563">
    <property type="entry name" value="Peptidase_S41_IRBP"/>
    <property type="match status" value="1"/>
</dbReference>
<name>A0A8J6PCT0_9FLAO</name>
<gene>
    <name evidence="3" type="ORF">H9Y05_09105</name>
</gene>
<dbReference type="Gene3D" id="3.30.750.44">
    <property type="match status" value="1"/>
</dbReference>
<protein>
    <submittedName>
        <fullName evidence="3">S41 family peptidase</fullName>
    </submittedName>
</protein>